<evidence type="ECO:0000256" key="4">
    <source>
        <dbReference type="ARBA" id="ARBA00022729"/>
    </source>
</evidence>
<accession>A0A0F9L697</accession>
<gene>
    <name evidence="8" type="ORF">LCGC14_1315860</name>
</gene>
<dbReference type="AlphaFoldDB" id="A0A0F9L697"/>
<evidence type="ECO:0000256" key="5">
    <source>
        <dbReference type="ARBA" id="ARBA00022801"/>
    </source>
</evidence>
<dbReference type="InterPro" id="IPR050738">
    <property type="entry name" value="Sulfatase"/>
</dbReference>
<evidence type="ECO:0000313" key="8">
    <source>
        <dbReference type="EMBL" id="KKM82801.1"/>
    </source>
</evidence>
<feature type="non-terminal residue" evidence="8">
    <location>
        <position position="1"/>
    </location>
</feature>
<dbReference type="InterPro" id="IPR000917">
    <property type="entry name" value="Sulfatase_N"/>
</dbReference>
<organism evidence="8">
    <name type="scientific">marine sediment metagenome</name>
    <dbReference type="NCBI Taxonomy" id="412755"/>
    <lineage>
        <taxon>unclassified sequences</taxon>
        <taxon>metagenomes</taxon>
        <taxon>ecological metagenomes</taxon>
    </lineage>
</organism>
<evidence type="ECO:0000256" key="2">
    <source>
        <dbReference type="ARBA" id="ARBA00008779"/>
    </source>
</evidence>
<dbReference type="GO" id="GO:0004065">
    <property type="term" value="F:arylsulfatase activity"/>
    <property type="evidence" value="ECO:0007669"/>
    <property type="project" value="TreeGrafter"/>
</dbReference>
<dbReference type="EMBL" id="LAZR01007806">
    <property type="protein sequence ID" value="KKM82801.1"/>
    <property type="molecule type" value="Genomic_DNA"/>
</dbReference>
<dbReference type="GO" id="GO:0046872">
    <property type="term" value="F:metal ion binding"/>
    <property type="evidence" value="ECO:0007669"/>
    <property type="project" value="UniProtKB-KW"/>
</dbReference>
<feature type="domain" description="Sulfatase N-terminal" evidence="7">
    <location>
        <begin position="28"/>
        <end position="224"/>
    </location>
</feature>
<comment type="similarity">
    <text evidence="2">Belongs to the sulfatase family.</text>
</comment>
<name>A0A0F9L697_9ZZZZ</name>
<evidence type="ECO:0000256" key="6">
    <source>
        <dbReference type="ARBA" id="ARBA00022837"/>
    </source>
</evidence>
<dbReference type="Gene3D" id="3.40.720.10">
    <property type="entry name" value="Alkaline Phosphatase, subunit A"/>
    <property type="match status" value="1"/>
</dbReference>
<protein>
    <recommendedName>
        <fullName evidence="7">Sulfatase N-terminal domain-containing protein</fullName>
    </recommendedName>
</protein>
<dbReference type="PANTHER" id="PTHR42693">
    <property type="entry name" value="ARYLSULFATASE FAMILY MEMBER"/>
    <property type="match status" value="1"/>
</dbReference>
<evidence type="ECO:0000259" key="7">
    <source>
        <dbReference type="Pfam" id="PF00884"/>
    </source>
</evidence>
<proteinExistence type="inferred from homology"/>
<keyword evidence="5" id="KW-0378">Hydrolase</keyword>
<dbReference type="Gene3D" id="3.30.1120.10">
    <property type="match status" value="1"/>
</dbReference>
<dbReference type="Pfam" id="PF00884">
    <property type="entry name" value="Sulfatase"/>
    <property type="match status" value="1"/>
</dbReference>
<dbReference type="SUPFAM" id="SSF53649">
    <property type="entry name" value="Alkaline phosphatase-like"/>
    <property type="match status" value="1"/>
</dbReference>
<comment type="caution">
    <text evidence="8">The sequence shown here is derived from an EMBL/GenBank/DDBJ whole genome shotgun (WGS) entry which is preliminary data.</text>
</comment>
<evidence type="ECO:0000256" key="1">
    <source>
        <dbReference type="ARBA" id="ARBA00001913"/>
    </source>
</evidence>
<dbReference type="PANTHER" id="PTHR42693:SF42">
    <property type="entry name" value="ARYLSULFATASE G"/>
    <property type="match status" value="1"/>
</dbReference>
<keyword evidence="3" id="KW-0479">Metal-binding</keyword>
<comment type="cofactor">
    <cofactor evidence="1">
        <name>Ca(2+)</name>
        <dbReference type="ChEBI" id="CHEBI:29108"/>
    </cofactor>
</comment>
<reference evidence="8" key="1">
    <citation type="journal article" date="2015" name="Nature">
        <title>Complex archaea that bridge the gap between prokaryotes and eukaryotes.</title>
        <authorList>
            <person name="Spang A."/>
            <person name="Saw J.H."/>
            <person name="Jorgensen S.L."/>
            <person name="Zaremba-Niedzwiedzka K."/>
            <person name="Martijn J."/>
            <person name="Lind A.E."/>
            <person name="van Eijk R."/>
            <person name="Schleper C."/>
            <person name="Guy L."/>
            <person name="Ettema T.J."/>
        </authorList>
    </citation>
    <scope>NUCLEOTIDE SEQUENCE</scope>
</reference>
<evidence type="ECO:0000256" key="3">
    <source>
        <dbReference type="ARBA" id="ARBA00022723"/>
    </source>
</evidence>
<sequence length="336" mass="38218">GDKGLLPQDQGFDMNIGGYHKGQPPGGYYSPYENPYLSDGPDGEYITDRLTNESIKFLDTVDDNPFFLFLSYYTLHTPIQANLLHIDKFKKKLKNLDSLALFERKEGEAMTRLAQRDPEYASMLYALDENVGRLVAKLKKEGLYENTVIIFTSDNGGLTTLKSGYNFEAPTSVLPLRGGKGWLYEGGIRVPLLIKPSNYKEQNRIVSEPVIGQDFFPTILSQAKIDIDRNLEIDGIDLTPLINGDQNLDRGELYWHYPHYHGSGWTPGAAIRQGDWKLIEFYETETVELYNLSEDISEKNNLASEYPEKVNTLKQKLDELQKTTNANKAIRNPKYE</sequence>
<keyword evidence="6" id="KW-0106">Calcium</keyword>
<keyword evidence="4" id="KW-0732">Signal</keyword>
<dbReference type="InterPro" id="IPR017850">
    <property type="entry name" value="Alkaline_phosphatase_core_sf"/>
</dbReference>